<dbReference type="AlphaFoldDB" id="A0A3N0YHT7"/>
<reference evidence="2 3" key="1">
    <citation type="submission" date="2018-10" db="EMBL/GenBank/DDBJ databases">
        <title>Genome assembly for a Yunnan-Guizhou Plateau 3E fish, Anabarilius grahami (Regan), and its evolutionary and genetic applications.</title>
        <authorList>
            <person name="Jiang W."/>
        </authorList>
    </citation>
    <scope>NUCLEOTIDE SEQUENCE [LARGE SCALE GENOMIC DNA]</scope>
    <source>
        <strain evidence="2">AG-KIZ</strain>
        <tissue evidence="2">Muscle</tissue>
    </source>
</reference>
<protein>
    <submittedName>
        <fullName evidence="2">Uncharacterized protein</fullName>
    </submittedName>
</protein>
<proteinExistence type="predicted"/>
<gene>
    <name evidence="2" type="ORF">DPX16_17813</name>
</gene>
<evidence type="ECO:0000313" key="3">
    <source>
        <dbReference type="Proteomes" id="UP000281406"/>
    </source>
</evidence>
<keyword evidence="3" id="KW-1185">Reference proteome</keyword>
<name>A0A3N0YHT7_ANAGA</name>
<feature type="region of interest" description="Disordered" evidence="1">
    <location>
        <begin position="117"/>
        <end position="151"/>
    </location>
</feature>
<organism evidence="2 3">
    <name type="scientific">Anabarilius grahami</name>
    <name type="common">Kanglang fish</name>
    <name type="synonym">Barilius grahami</name>
    <dbReference type="NCBI Taxonomy" id="495550"/>
    <lineage>
        <taxon>Eukaryota</taxon>
        <taxon>Metazoa</taxon>
        <taxon>Chordata</taxon>
        <taxon>Craniata</taxon>
        <taxon>Vertebrata</taxon>
        <taxon>Euteleostomi</taxon>
        <taxon>Actinopterygii</taxon>
        <taxon>Neopterygii</taxon>
        <taxon>Teleostei</taxon>
        <taxon>Ostariophysi</taxon>
        <taxon>Cypriniformes</taxon>
        <taxon>Xenocyprididae</taxon>
        <taxon>Xenocypridinae</taxon>
        <taxon>Xenocypridinae incertae sedis</taxon>
        <taxon>Anabarilius</taxon>
    </lineage>
</organism>
<comment type="caution">
    <text evidence="2">The sequence shown here is derived from an EMBL/GenBank/DDBJ whole genome shotgun (WGS) entry which is preliminary data.</text>
</comment>
<accession>A0A3N0YHT7</accession>
<dbReference type="EMBL" id="RJVU01042551">
    <property type="protein sequence ID" value="ROL45697.1"/>
    <property type="molecule type" value="Genomic_DNA"/>
</dbReference>
<sequence>MAVPPVNGGRKIHSAPSQLRGRRLMCCCHGNGKNWRDEQLGWRSCFTTLEGRVEREVEGPTGTRLDECVDGFKPMAHTFALTTSKVPPAVKNWVVFFSCAANKRKKTEMVLTAEHEIQGARLDPDPTPSTLPIPKTYPSPPPGSGSNSSYP</sequence>
<evidence type="ECO:0000256" key="1">
    <source>
        <dbReference type="SAM" id="MobiDB-lite"/>
    </source>
</evidence>
<feature type="compositionally biased region" description="Pro residues" evidence="1">
    <location>
        <begin position="125"/>
        <end position="143"/>
    </location>
</feature>
<dbReference type="Proteomes" id="UP000281406">
    <property type="component" value="Unassembled WGS sequence"/>
</dbReference>
<evidence type="ECO:0000313" key="2">
    <source>
        <dbReference type="EMBL" id="ROL45697.1"/>
    </source>
</evidence>